<feature type="transmembrane region" description="Helical" evidence="1">
    <location>
        <begin position="165"/>
        <end position="189"/>
    </location>
</feature>
<dbReference type="Proteomes" id="UP000037035">
    <property type="component" value="Unassembled WGS sequence"/>
</dbReference>
<feature type="signal peptide" evidence="2">
    <location>
        <begin position="1"/>
        <end position="16"/>
    </location>
</feature>
<gene>
    <name evidence="3" type="ORF">VP01_1121g1</name>
</gene>
<dbReference type="AlphaFoldDB" id="A0A0L6VSK4"/>
<evidence type="ECO:0000256" key="1">
    <source>
        <dbReference type="SAM" id="Phobius"/>
    </source>
</evidence>
<evidence type="ECO:0000313" key="4">
    <source>
        <dbReference type="Proteomes" id="UP000037035"/>
    </source>
</evidence>
<feature type="transmembrane region" description="Helical" evidence="1">
    <location>
        <begin position="469"/>
        <end position="489"/>
    </location>
</feature>
<reference evidence="3 4" key="1">
    <citation type="submission" date="2015-08" db="EMBL/GenBank/DDBJ databases">
        <title>Next Generation Sequencing and Analysis of the Genome of Puccinia sorghi L Schw, the Causal Agent of Maize Common Rust.</title>
        <authorList>
            <person name="Rochi L."/>
            <person name="Burguener G."/>
            <person name="Darino M."/>
            <person name="Turjanski A."/>
            <person name="Kreff E."/>
            <person name="Dieguez M.J."/>
            <person name="Sacco F."/>
        </authorList>
    </citation>
    <scope>NUCLEOTIDE SEQUENCE [LARGE SCALE GENOMIC DNA]</scope>
    <source>
        <strain evidence="3 4">RO10H11247</strain>
    </source>
</reference>
<dbReference type="EMBL" id="LAVV01001355">
    <property type="protein sequence ID" value="KNZ63597.1"/>
    <property type="molecule type" value="Genomic_DNA"/>
</dbReference>
<feature type="chain" id="PRO_5005568663" evidence="2">
    <location>
        <begin position="17"/>
        <end position="563"/>
    </location>
</feature>
<evidence type="ECO:0000313" key="3">
    <source>
        <dbReference type="EMBL" id="KNZ63597.1"/>
    </source>
</evidence>
<feature type="transmembrane region" description="Helical" evidence="1">
    <location>
        <begin position="379"/>
        <end position="409"/>
    </location>
</feature>
<protein>
    <submittedName>
        <fullName evidence="3">Putative signal peptide protein</fullName>
    </submittedName>
</protein>
<evidence type="ECO:0000256" key="2">
    <source>
        <dbReference type="SAM" id="SignalP"/>
    </source>
</evidence>
<keyword evidence="2" id="KW-0732">Signal</keyword>
<comment type="caution">
    <text evidence="3">The sequence shown here is derived from an EMBL/GenBank/DDBJ whole genome shotgun (WGS) entry which is preliminary data.</text>
</comment>
<keyword evidence="4" id="KW-1185">Reference proteome</keyword>
<keyword evidence="1" id="KW-0812">Transmembrane</keyword>
<organism evidence="3 4">
    <name type="scientific">Puccinia sorghi</name>
    <dbReference type="NCBI Taxonomy" id="27349"/>
    <lineage>
        <taxon>Eukaryota</taxon>
        <taxon>Fungi</taxon>
        <taxon>Dikarya</taxon>
        <taxon>Basidiomycota</taxon>
        <taxon>Pucciniomycotina</taxon>
        <taxon>Pucciniomycetes</taxon>
        <taxon>Pucciniales</taxon>
        <taxon>Pucciniaceae</taxon>
        <taxon>Puccinia</taxon>
    </lineage>
</organism>
<name>A0A0L6VSK4_9BASI</name>
<accession>A0A0L6VSK4</accession>
<keyword evidence="1" id="KW-1133">Transmembrane helix</keyword>
<keyword evidence="1" id="KW-0472">Membrane</keyword>
<dbReference type="VEuPathDB" id="FungiDB:VP01_1121g1"/>
<sequence>MKINIVTLLTLLDASACPFLLRRQKRKINLDIRRTTQVPCFSFSVYAYLFLGYFRKLWKGKDMGNKINHLCNEDDKASHYGGADGIGLPLWAQELYILFFFLHFHTPTLNYLLQLLPYGAWGKLRLTIATHAGFIQAGVKVVHATCQCCSISKLQSRYRFSLKRVFMIEIALISRIQLFYDILLIFLPITNQNHQDHHRTQRTLTAKSLSHYSASLSLNSKSYFLQSSHSSLCFSSLGLIPESTLDAYLFLSLPPSFSSPLVFLVPKEFGPAKIYLTRNPLLNHPVEASDYKACSSLLTPVYCSLFHLEIKINKTIFPVSCCHSIGHEPSKAFLLKQKLLYVNVKTHVSLYNLTKLCFSQVFCTRILIEKLGVSDHFFWLSWCIIMESILFSSNSVLAEIFLFNFFVALVKKTFPLNSKLGYFYSANNILNNISGMFLLQVFFLCEISMKTHKIAFLATKKVKQQVFPFYHGSFTDVFFIIGMAAAGMTKAAIANRLGMAWVSSINVATVELTNRKLFILWVPTSFKEIPNKILTWRRKYEILPCQHNCYFHFTPVSTHVTTL</sequence>
<feature type="transmembrane region" description="Helical" evidence="1">
    <location>
        <begin position="429"/>
        <end position="449"/>
    </location>
</feature>
<proteinExistence type="predicted"/>